<feature type="compositionally biased region" description="Polar residues" evidence="2">
    <location>
        <begin position="417"/>
        <end position="439"/>
    </location>
</feature>
<keyword evidence="6" id="KW-1185">Reference proteome</keyword>
<dbReference type="EMBL" id="CP076642">
    <property type="protein sequence ID" value="QXO16295.1"/>
    <property type="molecule type" value="Genomic_DNA"/>
</dbReference>
<dbReference type="InterPro" id="IPR050708">
    <property type="entry name" value="T6SS_VgrG/RHS"/>
</dbReference>
<protein>
    <submittedName>
        <fullName evidence="5">RHS domain-containing protein</fullName>
    </submittedName>
</protein>
<proteinExistence type="predicted"/>
<gene>
    <name evidence="5" type="ORF">KNV97_01920</name>
</gene>
<dbReference type="NCBIfam" id="TIGR01643">
    <property type="entry name" value="YD_repeat_2x"/>
    <property type="match status" value="9"/>
</dbReference>
<dbReference type="KEGG" id="vos:KNV97_01920"/>
<dbReference type="NCBIfam" id="TIGR03696">
    <property type="entry name" value="Rhs_assc_core"/>
    <property type="match status" value="1"/>
</dbReference>
<dbReference type="PANTHER" id="PTHR32305">
    <property type="match status" value="1"/>
</dbReference>
<sequence length="1634" mass="184354">MSQGKQTELLSSAQAAKQNFQTDNVIDGGCVECGCEVFVHFHYDDGQPISDASFVLTDSNQAEITGKTDANGMFKVQNMGCGAYDLMLGEGSDEFEPQPKLQNNPVLQDNPEYAVLAGEYFALFTLLRKEGCLVYDADDSSDEHVDVDRDTWFVPDEYESAYDRFWELSEQINNGPISLRQAVNKMHSSLAGELAGRAQDNSAILLFCQIALGFVPVVGQALDLYDLGDWGWRTYEGDNLDNWHWGEGALVAIGFVPGLGDVAKKTGMAIIDALKKSDSQAIQLAIKMIRSLSNGNIVQYLSGIASTLKECGAKAIQLLEDIIAGLESLVSQSNSWIIRLAKDAFLGLINAMDTLAKKVDAMVDWLITQVNEFISKVVTRVSGTPARKNTLRDAQPMNAGTAKPAQRLEPEQKSGSHEQSANDTQSRDAQQNTNCTNECGTEPIDLNTGKMFEQRTDFSVDGLLALELTRYYQSTGERTSGILGSLWRTNWDIALEIQDEQVEFVDYDHSRALFVLPADQQERTRSIRKPGWTLQRDGFDLTLTHVSGMQYRFGHAEGNALKLSALGDAFGHQIEFLYDRDILKAVVLPDGRYIKVKSQQRRVDALVLFSSQDKMLETLVTYQYDRKGWLTAVRAAPGRNFDYHYDDKGYLTRWNDLAHTWVEHDFDEQGRAIATRCSGDFWWDKVRYDDERHITYHRDAFGGVIQYHLDERNRAVKVVAADGAETLQEWQGELLSAIVNPNGERTEYTHDELGNLTSVTLPSGIAHQYQYNESGQLTAYINPLGASWLLDYHSAGTLQSVTDPDGHQWEYEYNEHGLRTLSRGPDGLAVHYDYDDIGRLIGLRPEMGEAVTFTYDALGRLSARTIGGQTRRWRYEDTKRMPAQVVYEDGTHASFQYDIEGNLTKVTDAMGNASAFSYGAFDKLLTATDPMGAVTQYHYNPMAEFAGVTNSQGHQWRYEFDECGRIHTERHYDGRTESYRYDSAGRLVEHIKPNQHALTYRYNADGQLVENHSLNPLGEQTGRSWYEYDDAGRLISAENGDIDVVMEYSPGGQLLQECLGGVALTHQYDKAGYRQQLSGTHTLRQYQWQQGQLAGLQVGDHQALNFAYTPMGLEKQRLNGQGFHLHHDWDDRGRLQAQRLGSKTLTGMPDALREYHYDKLDRLVGIDDSHWGSERFELNRNGQITSRTHTPQKGSQHQFVTLFGYDSELNLNETASATHYTDTVVPISQAALNKAARQYDNAGRVVQVGRFTYHYDECGRAIQKVERKDGFRPQATNFSWDEHDRLIRIELPNGERWRYRYDAFGRRVAKECERGAQASQQVHYLYDGAQVIQQTLKTANGEALQSTEYIYEPGSFRPVAQVNTHHQLQTEKLHYVVTDHAGTPRELCSENGDIVWRGEQGLWQGHHQTLQSNIKQLFEDAANDPVQCDLRYQGQIEDKESGLYYNLNRYYDADSGQYLSSDPIGMLGGLRPQAYVHNPMEWVDPLGLAGHTYSKNWKGDEVKKFDGHEWSPLDPKMSEPPIYVEGPFTSEQRTAFLQGNSAETKLSPHHRHQLPVETHGGVIDEIPGPGHPSGNIHTKKVDGVSRHKGASYFRNNEGGEGQRRREIKEHWKAKGARLIEDPDSPGDWYDPGFD</sequence>
<reference evidence="5" key="1">
    <citation type="submission" date="2021-06" db="EMBL/GenBank/DDBJ databases">
        <title>Vibrio nov. sp., novel gut bacterium isolated from Yellow Sea oyster.</title>
        <authorList>
            <person name="Muhammad N."/>
            <person name="Nguyen T.H."/>
            <person name="Lee Y.-J."/>
            <person name="Ko J."/>
            <person name="Kim S.-G."/>
        </authorList>
    </citation>
    <scope>NUCLEOTIDE SEQUENCE</scope>
    <source>
        <strain evidence="5">OG9-811</strain>
    </source>
</reference>
<evidence type="ECO:0000259" key="4">
    <source>
        <dbReference type="Pfam" id="PF25023"/>
    </source>
</evidence>
<keyword evidence="1" id="KW-0677">Repeat</keyword>
<dbReference type="Proteomes" id="UP000694232">
    <property type="component" value="Chromosome 2"/>
</dbReference>
<accession>A0A975U7C0</accession>
<dbReference type="Pfam" id="PF25023">
    <property type="entry name" value="TEN_YD-shell"/>
    <property type="match status" value="3"/>
</dbReference>
<feature type="compositionally biased region" description="Basic and acidic residues" evidence="2">
    <location>
        <begin position="1600"/>
        <end position="1620"/>
    </location>
</feature>
<feature type="domain" description="Teneurin-like YD-shell" evidence="4">
    <location>
        <begin position="680"/>
        <end position="823"/>
    </location>
</feature>
<dbReference type="InterPro" id="IPR049802">
    <property type="entry name" value="RhsC-like_FIX"/>
</dbReference>
<evidence type="ECO:0000256" key="1">
    <source>
        <dbReference type="ARBA" id="ARBA00022737"/>
    </source>
</evidence>
<dbReference type="InterPro" id="IPR045351">
    <property type="entry name" value="DUF6531"/>
</dbReference>
<feature type="domain" description="DUF6531" evidence="3">
    <location>
        <begin position="442"/>
        <end position="514"/>
    </location>
</feature>
<dbReference type="RefSeq" id="WP_218561981.1">
    <property type="nucleotide sequence ID" value="NZ_CP076642.1"/>
</dbReference>
<feature type="region of interest" description="Disordered" evidence="2">
    <location>
        <begin position="386"/>
        <end position="445"/>
    </location>
</feature>
<dbReference type="InterPro" id="IPR006530">
    <property type="entry name" value="YD"/>
</dbReference>
<dbReference type="InterPro" id="IPR022385">
    <property type="entry name" value="Rhs_assc_core"/>
</dbReference>
<name>A0A975U7C0_9VIBR</name>
<evidence type="ECO:0000313" key="6">
    <source>
        <dbReference type="Proteomes" id="UP000694232"/>
    </source>
</evidence>
<dbReference type="InterPro" id="IPR056823">
    <property type="entry name" value="TEN-like_YD-shell"/>
</dbReference>
<evidence type="ECO:0000313" key="5">
    <source>
        <dbReference type="EMBL" id="QXO16295.1"/>
    </source>
</evidence>
<feature type="compositionally biased region" description="Basic and acidic residues" evidence="2">
    <location>
        <begin position="406"/>
        <end position="416"/>
    </location>
</feature>
<dbReference type="CDD" id="cd20746">
    <property type="entry name" value="FIX_Ntox15_NUC_DUF4112_RhsA-like"/>
    <property type="match status" value="1"/>
</dbReference>
<dbReference type="PANTHER" id="PTHR32305:SF15">
    <property type="entry name" value="PROTEIN RHSA-RELATED"/>
    <property type="match status" value="1"/>
</dbReference>
<organism evidence="5 6">
    <name type="scientific">Vibrio ostreae</name>
    <dbReference type="NCBI Taxonomy" id="2841925"/>
    <lineage>
        <taxon>Bacteria</taxon>
        <taxon>Pseudomonadati</taxon>
        <taxon>Pseudomonadota</taxon>
        <taxon>Gammaproteobacteria</taxon>
        <taxon>Vibrionales</taxon>
        <taxon>Vibrionaceae</taxon>
        <taxon>Vibrio</taxon>
    </lineage>
</organism>
<evidence type="ECO:0000256" key="2">
    <source>
        <dbReference type="SAM" id="MobiDB-lite"/>
    </source>
</evidence>
<feature type="region of interest" description="Disordered" evidence="2">
    <location>
        <begin position="1585"/>
        <end position="1634"/>
    </location>
</feature>
<dbReference type="Pfam" id="PF20148">
    <property type="entry name" value="DUF6531"/>
    <property type="match status" value="1"/>
</dbReference>
<evidence type="ECO:0000259" key="3">
    <source>
        <dbReference type="Pfam" id="PF20148"/>
    </source>
</evidence>
<feature type="domain" description="Teneurin-like YD-shell" evidence="4">
    <location>
        <begin position="1238"/>
        <end position="1462"/>
    </location>
</feature>
<feature type="domain" description="Teneurin-like YD-shell" evidence="4">
    <location>
        <begin position="830"/>
        <end position="1192"/>
    </location>
</feature>